<dbReference type="Proteomes" id="UP000324800">
    <property type="component" value="Unassembled WGS sequence"/>
</dbReference>
<evidence type="ECO:0000313" key="2">
    <source>
        <dbReference type="Proteomes" id="UP000324800"/>
    </source>
</evidence>
<protein>
    <submittedName>
        <fullName evidence="1">Uncharacterized protein</fullName>
    </submittedName>
</protein>
<dbReference type="EMBL" id="SNRW01001342">
    <property type="protein sequence ID" value="KAA6396777.1"/>
    <property type="molecule type" value="Genomic_DNA"/>
</dbReference>
<organism evidence="1 2">
    <name type="scientific">Streblomastix strix</name>
    <dbReference type="NCBI Taxonomy" id="222440"/>
    <lineage>
        <taxon>Eukaryota</taxon>
        <taxon>Metamonada</taxon>
        <taxon>Preaxostyla</taxon>
        <taxon>Oxymonadida</taxon>
        <taxon>Streblomastigidae</taxon>
        <taxon>Streblomastix</taxon>
    </lineage>
</organism>
<reference evidence="1 2" key="1">
    <citation type="submission" date="2019-03" db="EMBL/GenBank/DDBJ databases">
        <title>Single cell metagenomics reveals metabolic interactions within the superorganism composed of flagellate Streblomastix strix and complex community of Bacteroidetes bacteria on its surface.</title>
        <authorList>
            <person name="Treitli S.C."/>
            <person name="Kolisko M."/>
            <person name="Husnik F."/>
            <person name="Keeling P."/>
            <person name="Hampl V."/>
        </authorList>
    </citation>
    <scope>NUCLEOTIDE SEQUENCE [LARGE SCALE GENOMIC DNA]</scope>
    <source>
        <strain evidence="1">ST1C</strain>
    </source>
</reference>
<gene>
    <name evidence="1" type="ORF">EZS28_007696</name>
</gene>
<name>A0A5J4WNV6_9EUKA</name>
<evidence type="ECO:0000313" key="1">
    <source>
        <dbReference type="EMBL" id="KAA6396777.1"/>
    </source>
</evidence>
<proteinExistence type="predicted"/>
<dbReference type="AlphaFoldDB" id="A0A5J4WNV6"/>
<sequence>MYTLQQLAYKFIKISTDDCGFEIRSVIPQSNELIGFVCSSVSCVAYQSFIPVIAVRAAPIVGKAVAIVGSLSIFKANRAVQLAITSQRSECEISRLFKQKVESSHCHTHPNLENTQQYQLTQRILLTMQEFGVCKEVLNTYDIQGDVPAYIKSGRIVSLKIIQQIPSTTASIAAPTWFIYLI</sequence>
<comment type="caution">
    <text evidence="1">The sequence shown here is derived from an EMBL/GenBank/DDBJ whole genome shotgun (WGS) entry which is preliminary data.</text>
</comment>
<accession>A0A5J4WNV6</accession>